<reference evidence="1 2" key="1">
    <citation type="journal article" date="2024" name="Nat. Commun.">
        <title>Phylogenomics reveals the evolutionary origins of lichenization in chlorophyte algae.</title>
        <authorList>
            <person name="Puginier C."/>
            <person name="Libourel C."/>
            <person name="Otte J."/>
            <person name="Skaloud P."/>
            <person name="Haon M."/>
            <person name="Grisel S."/>
            <person name="Petersen M."/>
            <person name="Berrin J.G."/>
            <person name="Delaux P.M."/>
            <person name="Dal Grande F."/>
            <person name="Keller J."/>
        </authorList>
    </citation>
    <scope>NUCLEOTIDE SEQUENCE [LARGE SCALE GENOMIC DNA]</scope>
    <source>
        <strain evidence="1 2">SAG 216-7</strain>
    </source>
</reference>
<accession>A0ABR2Z4W2</accession>
<evidence type="ECO:0008006" key="3">
    <source>
        <dbReference type="Google" id="ProtNLM"/>
    </source>
</evidence>
<proteinExistence type="predicted"/>
<dbReference type="SUPFAM" id="SSF54768">
    <property type="entry name" value="dsRNA-binding domain-like"/>
    <property type="match status" value="2"/>
</dbReference>
<sequence length="334" mass="36972">MDDAHLQPKPHSTVQMPVYDANMQRFARGQHRRAIDLANKATVLATAKLAGPLVWRRGQWIGPSPREHLLEWSLKHTFPRPCYDIRQSSEAPSQFQATCILPHLAMQVTPVVAYDAPEDAEQNAALMAIVYIEGGLSKDSALCTLTRVGQPALPGWTPVHVNSPALPSHAQLVRVLEERMDALRTRQEMLDQEFEVRKFALGKEQDLLKVQQEALLQGGPNAQTIAATLLKELNDPGGPEDGPALKKQRMQAPQVKGPVQELKEFCEKHKWRLPTYEFSSGPEGRGYVCRLTLPDANISGMQSGLQPNQKAAKAEVSVDGLKVAHIYAAQQEHA</sequence>
<dbReference type="EMBL" id="JALJOT010000001">
    <property type="protein sequence ID" value="KAK9919037.1"/>
    <property type="molecule type" value="Genomic_DNA"/>
</dbReference>
<name>A0ABR2Z4W2_9CHLO</name>
<organism evidence="1 2">
    <name type="scientific">Coccomyxa subellipsoidea</name>
    <dbReference type="NCBI Taxonomy" id="248742"/>
    <lineage>
        <taxon>Eukaryota</taxon>
        <taxon>Viridiplantae</taxon>
        <taxon>Chlorophyta</taxon>
        <taxon>core chlorophytes</taxon>
        <taxon>Trebouxiophyceae</taxon>
        <taxon>Trebouxiophyceae incertae sedis</taxon>
        <taxon>Coccomyxaceae</taxon>
        <taxon>Coccomyxa</taxon>
    </lineage>
</organism>
<dbReference type="Proteomes" id="UP001491310">
    <property type="component" value="Unassembled WGS sequence"/>
</dbReference>
<evidence type="ECO:0000313" key="1">
    <source>
        <dbReference type="EMBL" id="KAK9919037.1"/>
    </source>
</evidence>
<gene>
    <name evidence="1" type="ORF">WJX75_008879</name>
</gene>
<evidence type="ECO:0000313" key="2">
    <source>
        <dbReference type="Proteomes" id="UP001491310"/>
    </source>
</evidence>
<keyword evidence="2" id="KW-1185">Reference proteome</keyword>
<dbReference type="CDD" id="cd00048">
    <property type="entry name" value="DSRM_SF"/>
    <property type="match status" value="1"/>
</dbReference>
<protein>
    <recommendedName>
        <fullName evidence="3">DRBM domain-containing protein</fullName>
    </recommendedName>
</protein>
<comment type="caution">
    <text evidence="1">The sequence shown here is derived from an EMBL/GenBank/DDBJ whole genome shotgun (WGS) entry which is preliminary data.</text>
</comment>
<dbReference type="Gene3D" id="3.30.160.20">
    <property type="match status" value="1"/>
</dbReference>